<keyword evidence="4" id="KW-1185">Reference proteome</keyword>
<dbReference type="InterPro" id="IPR019405">
    <property type="entry name" value="Lactonase_7-beta_prop"/>
</dbReference>
<dbReference type="GO" id="GO:0005829">
    <property type="term" value="C:cytosol"/>
    <property type="evidence" value="ECO:0007669"/>
    <property type="project" value="TreeGrafter"/>
</dbReference>
<dbReference type="GO" id="GO:0006006">
    <property type="term" value="P:glucose metabolic process"/>
    <property type="evidence" value="ECO:0007669"/>
    <property type="project" value="UniProtKB-KW"/>
</dbReference>
<dbReference type="PANTHER" id="PTHR30344">
    <property type="entry name" value="6-PHOSPHOGLUCONOLACTONASE-RELATED"/>
    <property type="match status" value="1"/>
</dbReference>
<dbReference type="Proteomes" id="UP000220133">
    <property type="component" value="Chromosome"/>
</dbReference>
<evidence type="ECO:0000313" key="3">
    <source>
        <dbReference type="EMBL" id="ATL49867.1"/>
    </source>
</evidence>
<sequence length="364" mass="39454">MCCLLALGSQAQQKYLFIGTYTENAQQGIHVLKFDENTAETKEVSVTPSVNPSYLAISPDNKFLYAVNENGGGNGAVSAYQFNSSNGTLTFINSRPSGGDHPCHVVLDKSGRWLVVSNYSGGNFSIYPVDKDGAIGAAVQVVQHKGTGANKNRQEKAHVHSAAFSPDGKYLLIMDLGIDKIMIYNFNKVTGKVSSAKQAFESVLPGSGPRHFTFSPGNKFAYLVEELSGTVTVYAYHEGRLTRLQSISSLPPGATIMNHDAGSADIHISPDGNFLYASNRGTANNIAIYAVDNQSGNIKSISFQPVLGKAPRNFNFDPSAKYLLVANQNTNEVVIFERDMHTGMLSDTGKRIKVFKPVCLKWLN</sequence>
<keyword evidence="2" id="KW-0313">Glucose metabolism</keyword>
<dbReference type="AlphaFoldDB" id="A0A291R0Y9"/>
<dbReference type="OrthoDB" id="9790815at2"/>
<dbReference type="Gene3D" id="2.130.10.10">
    <property type="entry name" value="YVTN repeat-like/Quinoprotein amine dehydrogenase"/>
    <property type="match status" value="1"/>
</dbReference>
<dbReference type="PANTHER" id="PTHR30344:SF1">
    <property type="entry name" value="6-PHOSPHOGLUCONOLACTONASE"/>
    <property type="match status" value="1"/>
</dbReference>
<dbReference type="InterPro" id="IPR011048">
    <property type="entry name" value="Haem_d1_sf"/>
</dbReference>
<name>A0A291R0Y9_9BACT</name>
<dbReference type="InterPro" id="IPR050282">
    <property type="entry name" value="Cycloisomerase_2"/>
</dbReference>
<comment type="similarity">
    <text evidence="1">Belongs to the cycloisomerase 2 family.</text>
</comment>
<proteinExistence type="inferred from homology"/>
<gene>
    <name evidence="3" type="ORF">COR50_13375</name>
</gene>
<dbReference type="GO" id="GO:0017057">
    <property type="term" value="F:6-phosphogluconolactonase activity"/>
    <property type="evidence" value="ECO:0007669"/>
    <property type="project" value="TreeGrafter"/>
</dbReference>
<accession>A0A291R0Y9</accession>
<dbReference type="InterPro" id="IPR015943">
    <property type="entry name" value="WD40/YVTN_repeat-like_dom_sf"/>
</dbReference>
<reference evidence="3 4" key="1">
    <citation type="submission" date="2017-10" db="EMBL/GenBank/DDBJ databases">
        <title>Paenichitinophaga pekingensis gen. nov., sp. nov., isolated from activated sludge.</title>
        <authorList>
            <person name="Jin D."/>
            <person name="Kong X."/>
            <person name="Deng Y."/>
            <person name="Bai Z."/>
        </authorList>
    </citation>
    <scope>NUCLEOTIDE SEQUENCE [LARGE SCALE GENOMIC DNA]</scope>
    <source>
        <strain evidence="3 4">13</strain>
    </source>
</reference>
<evidence type="ECO:0000313" key="4">
    <source>
        <dbReference type="Proteomes" id="UP000220133"/>
    </source>
</evidence>
<dbReference type="FunFam" id="2.130.10.10:FF:000306">
    <property type="entry name" value="3-carboxymuconate cyclase"/>
    <property type="match status" value="1"/>
</dbReference>
<evidence type="ECO:0000256" key="1">
    <source>
        <dbReference type="ARBA" id="ARBA00005564"/>
    </source>
</evidence>
<keyword evidence="2" id="KW-0119">Carbohydrate metabolism</keyword>
<protein>
    <submittedName>
        <fullName evidence="3">3-carboxymuconate cyclase</fullName>
    </submittedName>
</protein>
<evidence type="ECO:0000256" key="2">
    <source>
        <dbReference type="ARBA" id="ARBA00022526"/>
    </source>
</evidence>
<dbReference type="EMBL" id="CP023777">
    <property type="protein sequence ID" value="ATL49867.1"/>
    <property type="molecule type" value="Genomic_DNA"/>
</dbReference>
<dbReference type="SUPFAM" id="SSF51004">
    <property type="entry name" value="C-terminal (heme d1) domain of cytochrome cd1-nitrite reductase"/>
    <property type="match status" value="1"/>
</dbReference>
<organism evidence="3 4">
    <name type="scientific">Chitinophaga caeni</name>
    <dbReference type="NCBI Taxonomy" id="2029983"/>
    <lineage>
        <taxon>Bacteria</taxon>
        <taxon>Pseudomonadati</taxon>
        <taxon>Bacteroidota</taxon>
        <taxon>Chitinophagia</taxon>
        <taxon>Chitinophagales</taxon>
        <taxon>Chitinophagaceae</taxon>
        <taxon>Chitinophaga</taxon>
    </lineage>
</organism>
<dbReference type="Pfam" id="PF10282">
    <property type="entry name" value="Lactonase"/>
    <property type="match status" value="1"/>
</dbReference>
<dbReference type="KEGG" id="cbae:COR50_13375"/>